<dbReference type="AlphaFoldDB" id="A0AAU9JJ06"/>
<name>A0AAU9JJ06_9CILI</name>
<proteinExistence type="predicted"/>
<evidence type="ECO:0008006" key="3">
    <source>
        <dbReference type="Google" id="ProtNLM"/>
    </source>
</evidence>
<sequence>MEIRENAEIIKSKLLNIGFDEWKIDLTLQFANSYEEALNYILDADWDNINFVSTNISETRQNEMQTDYGNSATISSRATVNEAHRKSGNIIKEELIKQKRRFHQAAQNLGISEATFKAKIESVETLEELDKAVFEFINQCKLKDKIYTYALEIGLSHKTAKWASVFFDNLENAMEYLNELWVDEKKCKEKNQIYSQAPKNESNIPFLSREEENKLITPVNWADDEADINGDDEDFDEYPRKIYKMFRDIGIEEEKSREMLRECTNMKEAKEMADEYTRFKKHMPFFCIFFWNW</sequence>
<comment type="caution">
    <text evidence="1">The sequence shown here is derived from an EMBL/GenBank/DDBJ whole genome shotgun (WGS) entry which is preliminary data.</text>
</comment>
<dbReference type="EMBL" id="CAJZBQ010000038">
    <property type="protein sequence ID" value="CAG9325574.1"/>
    <property type="molecule type" value="Genomic_DNA"/>
</dbReference>
<evidence type="ECO:0000313" key="1">
    <source>
        <dbReference type="EMBL" id="CAG9325574.1"/>
    </source>
</evidence>
<reference evidence="1" key="1">
    <citation type="submission" date="2021-09" db="EMBL/GenBank/DDBJ databases">
        <authorList>
            <consortium name="AG Swart"/>
            <person name="Singh M."/>
            <person name="Singh A."/>
            <person name="Seah K."/>
            <person name="Emmerich C."/>
        </authorList>
    </citation>
    <scope>NUCLEOTIDE SEQUENCE</scope>
    <source>
        <strain evidence="1">ATCC30299</strain>
    </source>
</reference>
<protein>
    <recommendedName>
        <fullName evidence="3">UBA domain-containing protein</fullName>
    </recommendedName>
</protein>
<keyword evidence="2" id="KW-1185">Reference proteome</keyword>
<accession>A0AAU9JJ06</accession>
<evidence type="ECO:0000313" key="2">
    <source>
        <dbReference type="Proteomes" id="UP001162131"/>
    </source>
</evidence>
<gene>
    <name evidence="1" type="ORF">BSTOLATCC_MIC38824</name>
</gene>
<dbReference type="Proteomes" id="UP001162131">
    <property type="component" value="Unassembled WGS sequence"/>
</dbReference>
<organism evidence="1 2">
    <name type="scientific">Blepharisma stoltei</name>
    <dbReference type="NCBI Taxonomy" id="1481888"/>
    <lineage>
        <taxon>Eukaryota</taxon>
        <taxon>Sar</taxon>
        <taxon>Alveolata</taxon>
        <taxon>Ciliophora</taxon>
        <taxon>Postciliodesmatophora</taxon>
        <taxon>Heterotrichea</taxon>
        <taxon>Heterotrichida</taxon>
        <taxon>Blepharismidae</taxon>
        <taxon>Blepharisma</taxon>
    </lineage>
</organism>